<dbReference type="PROSITE" id="PS51450">
    <property type="entry name" value="LRR"/>
    <property type="match status" value="3"/>
</dbReference>
<evidence type="ECO:0000256" key="11">
    <source>
        <dbReference type="ARBA" id="ARBA00023170"/>
    </source>
</evidence>
<keyword evidence="9 13" id="KW-1133">Transmembrane helix</keyword>
<dbReference type="Pfam" id="PF00560">
    <property type="entry name" value="LRR_1"/>
    <property type="match status" value="3"/>
</dbReference>
<organism evidence="16 17">
    <name type="scientific">Zingiber officinale</name>
    <name type="common">Ginger</name>
    <name type="synonym">Amomum zingiber</name>
    <dbReference type="NCBI Taxonomy" id="94328"/>
    <lineage>
        <taxon>Eukaryota</taxon>
        <taxon>Viridiplantae</taxon>
        <taxon>Streptophyta</taxon>
        <taxon>Embryophyta</taxon>
        <taxon>Tracheophyta</taxon>
        <taxon>Spermatophyta</taxon>
        <taxon>Magnoliopsida</taxon>
        <taxon>Liliopsida</taxon>
        <taxon>Zingiberales</taxon>
        <taxon>Zingiberaceae</taxon>
        <taxon>Zingiber</taxon>
    </lineage>
</organism>
<comment type="subcellular location">
    <subcellularLocation>
        <location evidence="1">Membrane</location>
        <topology evidence="1">Single-pass membrane protein</topology>
    </subcellularLocation>
</comment>
<dbReference type="AlphaFoldDB" id="A0A8J5HTP2"/>
<keyword evidence="8" id="KW-0067">ATP-binding</keyword>
<keyword evidence="5 14" id="KW-0732">Signal</keyword>
<dbReference type="EMBL" id="JACMSC010000002">
    <property type="protein sequence ID" value="KAG6533663.1"/>
    <property type="molecule type" value="Genomic_DNA"/>
</dbReference>
<gene>
    <name evidence="16" type="ORF">ZIOFF_007538</name>
</gene>
<dbReference type="InterPro" id="IPR000719">
    <property type="entry name" value="Prot_kinase_dom"/>
</dbReference>
<evidence type="ECO:0000256" key="6">
    <source>
        <dbReference type="ARBA" id="ARBA00022737"/>
    </source>
</evidence>
<dbReference type="PANTHER" id="PTHR48007">
    <property type="entry name" value="LEUCINE-RICH REPEAT RECEPTOR-LIKE PROTEIN KINASE PXC1"/>
    <property type="match status" value="1"/>
</dbReference>
<dbReference type="GO" id="GO:0005524">
    <property type="term" value="F:ATP binding"/>
    <property type="evidence" value="ECO:0007669"/>
    <property type="project" value="UniProtKB-KW"/>
</dbReference>
<dbReference type="GO" id="GO:0016020">
    <property type="term" value="C:membrane"/>
    <property type="evidence" value="ECO:0007669"/>
    <property type="project" value="UniProtKB-SubCell"/>
</dbReference>
<dbReference type="FunFam" id="3.80.10.10:FF:001678">
    <property type="entry name" value="Calmodulin-binding receptor kinase CaMRLK"/>
    <property type="match status" value="1"/>
</dbReference>
<evidence type="ECO:0000256" key="5">
    <source>
        <dbReference type="ARBA" id="ARBA00022729"/>
    </source>
</evidence>
<dbReference type="GO" id="GO:0004672">
    <property type="term" value="F:protein kinase activity"/>
    <property type="evidence" value="ECO:0007669"/>
    <property type="project" value="InterPro"/>
</dbReference>
<evidence type="ECO:0000256" key="10">
    <source>
        <dbReference type="ARBA" id="ARBA00023136"/>
    </source>
</evidence>
<comment type="caution">
    <text evidence="16">The sequence shown here is derived from an EMBL/GenBank/DDBJ whole genome shotgun (WGS) entry which is preliminary data.</text>
</comment>
<dbReference type="PANTHER" id="PTHR48007:SF84">
    <property type="entry name" value="(WILD MALAYSIAN BANANA) HYPOTHETICAL PROTEIN"/>
    <property type="match status" value="1"/>
</dbReference>
<dbReference type="Pfam" id="PF07714">
    <property type="entry name" value="PK_Tyr_Ser-Thr"/>
    <property type="match status" value="1"/>
</dbReference>
<evidence type="ECO:0000256" key="3">
    <source>
        <dbReference type="ARBA" id="ARBA00022614"/>
    </source>
</evidence>
<keyword evidence="7" id="KW-0547">Nucleotide-binding</keyword>
<name>A0A8J5HTP2_ZINOF</name>
<dbReference type="InterPro" id="IPR001245">
    <property type="entry name" value="Ser-Thr/Tyr_kinase_cat_dom"/>
</dbReference>
<dbReference type="SMART" id="SM00369">
    <property type="entry name" value="LRR_TYP"/>
    <property type="match status" value="5"/>
</dbReference>
<dbReference type="Pfam" id="PF23598">
    <property type="entry name" value="LRR_14"/>
    <property type="match status" value="1"/>
</dbReference>
<evidence type="ECO:0000256" key="7">
    <source>
        <dbReference type="ARBA" id="ARBA00022741"/>
    </source>
</evidence>
<evidence type="ECO:0000313" key="16">
    <source>
        <dbReference type="EMBL" id="KAG6533663.1"/>
    </source>
</evidence>
<feature type="transmembrane region" description="Helical" evidence="13">
    <location>
        <begin position="459"/>
        <end position="481"/>
    </location>
</feature>
<evidence type="ECO:0000313" key="17">
    <source>
        <dbReference type="Proteomes" id="UP000734854"/>
    </source>
</evidence>
<proteinExistence type="predicted"/>
<keyword evidence="11" id="KW-0675">Receptor</keyword>
<keyword evidence="10 13" id="KW-0472">Membrane</keyword>
<protein>
    <recommendedName>
        <fullName evidence="15">Protein kinase domain-containing protein</fullName>
    </recommendedName>
</protein>
<dbReference type="Proteomes" id="UP000734854">
    <property type="component" value="Unassembled WGS sequence"/>
</dbReference>
<dbReference type="InterPro" id="IPR001611">
    <property type="entry name" value="Leu-rich_rpt"/>
</dbReference>
<evidence type="ECO:0000256" key="1">
    <source>
        <dbReference type="ARBA" id="ARBA00004167"/>
    </source>
</evidence>
<dbReference type="InterPro" id="IPR003591">
    <property type="entry name" value="Leu-rich_rpt_typical-subtyp"/>
</dbReference>
<dbReference type="OrthoDB" id="1394818at2759"/>
<keyword evidence="17" id="KW-1185">Reference proteome</keyword>
<dbReference type="InterPro" id="IPR055414">
    <property type="entry name" value="LRR_R13L4/SHOC2-like"/>
</dbReference>
<dbReference type="PROSITE" id="PS50011">
    <property type="entry name" value="PROTEIN_KINASE_DOM"/>
    <property type="match status" value="1"/>
</dbReference>
<keyword evidence="12" id="KW-0325">Glycoprotein</keyword>
<evidence type="ECO:0000256" key="14">
    <source>
        <dbReference type="SAM" id="SignalP"/>
    </source>
</evidence>
<keyword evidence="4 13" id="KW-0812">Transmembrane</keyword>
<feature type="domain" description="Protein kinase" evidence="15">
    <location>
        <begin position="548"/>
        <end position="855"/>
    </location>
</feature>
<evidence type="ECO:0000256" key="2">
    <source>
        <dbReference type="ARBA" id="ARBA00022553"/>
    </source>
</evidence>
<dbReference type="FunFam" id="3.80.10.10:FF:000041">
    <property type="entry name" value="LRR receptor-like serine/threonine-protein kinase ERECTA"/>
    <property type="match status" value="1"/>
</dbReference>
<evidence type="ECO:0000259" key="15">
    <source>
        <dbReference type="PROSITE" id="PS50011"/>
    </source>
</evidence>
<evidence type="ECO:0000256" key="13">
    <source>
        <dbReference type="SAM" id="Phobius"/>
    </source>
</evidence>
<keyword evidence="2" id="KW-0597">Phosphoprotein</keyword>
<feature type="signal peptide" evidence="14">
    <location>
        <begin position="1"/>
        <end position="20"/>
    </location>
</feature>
<keyword evidence="3" id="KW-0433">Leucine-rich repeat</keyword>
<evidence type="ECO:0000256" key="9">
    <source>
        <dbReference type="ARBA" id="ARBA00022989"/>
    </source>
</evidence>
<feature type="chain" id="PRO_5035328062" description="Protein kinase domain-containing protein" evidence="14">
    <location>
        <begin position="21"/>
        <end position="858"/>
    </location>
</feature>
<evidence type="ECO:0000256" key="4">
    <source>
        <dbReference type="ARBA" id="ARBA00022692"/>
    </source>
</evidence>
<accession>A0A8J5HTP2</accession>
<evidence type="ECO:0000256" key="12">
    <source>
        <dbReference type="ARBA" id="ARBA00023180"/>
    </source>
</evidence>
<keyword evidence="6" id="KW-0677">Repeat</keyword>
<reference evidence="16 17" key="1">
    <citation type="submission" date="2020-08" db="EMBL/GenBank/DDBJ databases">
        <title>Plant Genome Project.</title>
        <authorList>
            <person name="Zhang R.-G."/>
        </authorList>
    </citation>
    <scope>NUCLEOTIDE SEQUENCE [LARGE SCALE GENOMIC DNA]</scope>
    <source>
        <tissue evidence="16">Rhizome</tissue>
    </source>
</reference>
<evidence type="ECO:0000256" key="8">
    <source>
        <dbReference type="ARBA" id="ARBA00022840"/>
    </source>
</evidence>
<dbReference type="FunFam" id="3.30.200.20:FF:000466">
    <property type="entry name" value="Putative LRR receptor-like serine/threonine-protein kinase"/>
    <property type="match status" value="1"/>
</dbReference>
<sequence length="858" mass="93772">MAAGFLAVYLSVCLLLRCSASPEPNTDAFFVAEFFRRMGAPPLSKNDSSSDVCSWPGVSCECQCGKVTGLVASGVGLSGPIPETTIAKLSVLRVLDLSGNNITALSSDFSELCGSLASLDLSANNIAGSLPGNIGNFKLMESLDFSHNRFSGEIPREVGSLTNLRFLNLSSNFLEMSIPETFLGCVALVSIDLSNNKLGANLPVGFGSSFKNLTTMDLSGNRFAGKMPDLSNLPSLAFLNLSGNLFRDLSLEGLREALQVVDLSKNQFRGLISQVNRSFTSNSSSLIYLDMSMNELTGEFFLGLGDLRSLNHLNLAFNKFSSQEFVHIELPSALRYLNLSRTNLTGRIPSGISQMLNLKVLDLSQNHITGSIPELGARSLRVIDFSQNNLTGEIPESLQETLPRIEKFNFSFNNLTYCAEKLPSAMLNSSFIGSQSDCPIAVYPDNVVSKGRKRLDLKLGFAIALSVFFSSAVLIFLALVCRRRTGPWTIKQLSYNEEQNVSGPFYFQTDSTTWVADVKIASSVPVVVFEKPLLNLTFTDLLNATSNFDRGTLLAEGKFGPVYRGFLPGGIHVAMKVLVHVASVTDEEAAQELERLGQIKHPNLVPLTGYCLAGEQRILIYDYMENGNLQNLLHDLPLGVQSTEDWTSDTWDQDNTCAQSITTDGLTTWRFRHKIALGAARALAFLHHGCFPMIVHRDVKASSIYLDSSMEPRLADFGLSSLVGFSTDGGNATFHGSAGYAPPEFSDPENASATMKSDVYAFGVVLFELLTRKKPIGDDEYSEDKVTNLVGWARALVRRNELARLIDPKIRETGASEKQMEEALRIAYLCTADLPSKRPSMQQIVGLLKDIEPVIGEQ</sequence>
<dbReference type="InterPro" id="IPR046959">
    <property type="entry name" value="PRK1-6/SRF4-like"/>
</dbReference>